<protein>
    <submittedName>
        <fullName evidence="1">Uncharacterized protein</fullName>
    </submittedName>
</protein>
<gene>
    <name evidence="1" type="ORF">OYC64_003835</name>
</gene>
<evidence type="ECO:0000313" key="2">
    <source>
        <dbReference type="Proteomes" id="UP001619887"/>
    </source>
</evidence>
<accession>A0ABD2FQQ0</accession>
<evidence type="ECO:0000313" key="1">
    <source>
        <dbReference type="EMBL" id="KAL3044078.1"/>
    </source>
</evidence>
<comment type="caution">
    <text evidence="1">The sequence shown here is derived from an EMBL/GenBank/DDBJ whole genome shotgun (WGS) entry which is preliminary data.</text>
</comment>
<reference evidence="1 2" key="2">
    <citation type="journal article" date="2024" name="G3 (Bethesda)">
        <title>The genome of the cryopelagic Antarctic bald notothen, Trematomus borchgrevinki.</title>
        <authorList>
            <person name="Rayamajhi N."/>
            <person name="Rivera-Colon A.G."/>
            <person name="Minhas B.F."/>
            <person name="Cheng C.C."/>
            <person name="Catchen J.M."/>
        </authorList>
    </citation>
    <scope>NUCLEOTIDE SEQUENCE [LARGE SCALE GENOMIC DNA]</scope>
    <source>
        <strain evidence="1">AGRC-2024</strain>
    </source>
</reference>
<dbReference type="Proteomes" id="UP001619887">
    <property type="component" value="Unassembled WGS sequence"/>
</dbReference>
<sequence length="123" mass="13663">MTIKALKLENVTYNVSAFILKGRRRSASPVRADWLRRINGGWFVLGCIKAGAAAAANTSKALLLLALQLHRRQVQLDAGGAIPSSFLRTTRIGVRSITTRIYKTDIGYFEFQPSMSSRVQMLH</sequence>
<organism evidence="1 2">
    <name type="scientific">Pagothenia borchgrevinki</name>
    <name type="common">Bald rockcod</name>
    <name type="synonym">Trematomus borchgrevinki</name>
    <dbReference type="NCBI Taxonomy" id="8213"/>
    <lineage>
        <taxon>Eukaryota</taxon>
        <taxon>Metazoa</taxon>
        <taxon>Chordata</taxon>
        <taxon>Craniata</taxon>
        <taxon>Vertebrata</taxon>
        <taxon>Euteleostomi</taxon>
        <taxon>Actinopterygii</taxon>
        <taxon>Neopterygii</taxon>
        <taxon>Teleostei</taxon>
        <taxon>Neoteleostei</taxon>
        <taxon>Acanthomorphata</taxon>
        <taxon>Eupercaria</taxon>
        <taxon>Perciformes</taxon>
        <taxon>Notothenioidei</taxon>
        <taxon>Nototheniidae</taxon>
        <taxon>Pagothenia</taxon>
    </lineage>
</organism>
<proteinExistence type="predicted"/>
<keyword evidence="2" id="KW-1185">Reference proteome</keyword>
<name>A0ABD2FQQ0_PAGBO</name>
<dbReference type="EMBL" id="JBIYXZ010002088">
    <property type="protein sequence ID" value="KAL3044078.1"/>
    <property type="molecule type" value="Genomic_DNA"/>
</dbReference>
<dbReference type="AlphaFoldDB" id="A0ABD2FQQ0"/>
<reference evidence="1 2" key="1">
    <citation type="journal article" date="2022" name="G3 (Bethesda)">
        <title>Evaluating Illumina-, Nanopore-, and PacBio-based genome assembly strategies with the bald notothen, Trematomus borchgrevinki.</title>
        <authorList>
            <person name="Rayamajhi N."/>
            <person name="Cheng C.C."/>
            <person name="Catchen J.M."/>
        </authorList>
    </citation>
    <scope>NUCLEOTIDE SEQUENCE [LARGE SCALE GENOMIC DNA]</scope>
    <source>
        <strain evidence="1">AGRC-2024</strain>
    </source>
</reference>